<accession>A0A8J2V4R6</accession>
<keyword evidence="2" id="KW-0645">Protease</keyword>
<dbReference type="GO" id="GO:0008234">
    <property type="term" value="F:cysteine-type peptidase activity"/>
    <property type="evidence" value="ECO:0007669"/>
    <property type="project" value="UniProtKB-KW"/>
</dbReference>
<evidence type="ECO:0000313" key="7">
    <source>
        <dbReference type="Proteomes" id="UP000613582"/>
    </source>
</evidence>
<evidence type="ECO:0000256" key="4">
    <source>
        <dbReference type="ARBA" id="ARBA00022807"/>
    </source>
</evidence>
<protein>
    <submittedName>
        <fullName evidence="6">Peptidase P60</fullName>
    </submittedName>
</protein>
<comment type="caution">
    <text evidence="6">The sequence shown here is derived from an EMBL/GenBank/DDBJ whole genome shotgun (WGS) entry which is preliminary data.</text>
</comment>
<gene>
    <name evidence="6" type="ORF">GCM10011342_21120</name>
</gene>
<evidence type="ECO:0000256" key="3">
    <source>
        <dbReference type="ARBA" id="ARBA00022801"/>
    </source>
</evidence>
<dbReference type="PANTHER" id="PTHR47053:SF1">
    <property type="entry name" value="MUREIN DD-ENDOPEPTIDASE MEPH-RELATED"/>
    <property type="match status" value="1"/>
</dbReference>
<dbReference type="PANTHER" id="PTHR47053">
    <property type="entry name" value="MUREIN DD-ENDOPEPTIDASE MEPH-RELATED"/>
    <property type="match status" value="1"/>
</dbReference>
<evidence type="ECO:0000259" key="5">
    <source>
        <dbReference type="PROSITE" id="PS51935"/>
    </source>
</evidence>
<proteinExistence type="inferred from homology"/>
<dbReference type="GO" id="GO:0006508">
    <property type="term" value="P:proteolysis"/>
    <property type="evidence" value="ECO:0007669"/>
    <property type="project" value="UniProtKB-KW"/>
</dbReference>
<keyword evidence="7" id="KW-1185">Reference proteome</keyword>
<keyword evidence="4" id="KW-0788">Thiol protease</keyword>
<dbReference type="Proteomes" id="UP000613582">
    <property type="component" value="Unassembled WGS sequence"/>
</dbReference>
<dbReference type="InterPro" id="IPR038765">
    <property type="entry name" value="Papain-like_cys_pep_sf"/>
</dbReference>
<dbReference type="Pfam" id="PF18348">
    <property type="entry name" value="SH3_16"/>
    <property type="match status" value="1"/>
</dbReference>
<dbReference type="Gene3D" id="2.30.30.40">
    <property type="entry name" value="SH3 Domains"/>
    <property type="match status" value="1"/>
</dbReference>
<evidence type="ECO:0000256" key="1">
    <source>
        <dbReference type="ARBA" id="ARBA00007074"/>
    </source>
</evidence>
<evidence type="ECO:0000313" key="6">
    <source>
        <dbReference type="EMBL" id="GGD12103.1"/>
    </source>
</evidence>
<dbReference type="AlphaFoldDB" id="A0A8J2V4R6"/>
<dbReference type="Pfam" id="PF00877">
    <property type="entry name" value="NLPC_P60"/>
    <property type="match status" value="1"/>
</dbReference>
<dbReference type="SUPFAM" id="SSF54001">
    <property type="entry name" value="Cysteine proteinases"/>
    <property type="match status" value="1"/>
</dbReference>
<name>A0A8J2V4R6_9PROT</name>
<feature type="domain" description="NlpC/P60" evidence="5">
    <location>
        <begin position="155"/>
        <end position="290"/>
    </location>
</feature>
<reference evidence="6" key="2">
    <citation type="submission" date="2020-09" db="EMBL/GenBank/DDBJ databases">
        <authorList>
            <person name="Sun Q."/>
            <person name="Zhou Y."/>
        </authorList>
    </citation>
    <scope>NUCLEOTIDE SEQUENCE</scope>
    <source>
        <strain evidence="6">CGMCC 1.12921</strain>
    </source>
</reference>
<dbReference type="InterPro" id="IPR000064">
    <property type="entry name" value="NLP_P60_dom"/>
</dbReference>
<dbReference type="RefSeq" id="WP_188158457.1">
    <property type="nucleotide sequence ID" value="NZ_BMGH01000001.1"/>
</dbReference>
<dbReference type="InterPro" id="IPR051202">
    <property type="entry name" value="Peptidase_C40"/>
</dbReference>
<sequence>MDKRLTPARPDLAASHLDGQVEAERFVDGMAHQVILPVCGLRRVPDQKGSLETQLLFGETFTVYETKDGWCWGQAGFDNYVGYVEAAALNAATVRNTHRVTALSTWRYSEPDLKSPPLGPLPMNAKLQAGTDAGDKYVREAQGGWVFSGHIAPMAESTADMVGLARTFLGVPYLWGGRSSAGLDCSGLTQNVLERRGIPVPRDTDQQEAWCRENGAAEIFRRKKERDDWTGLALHPGDLVFWKGHVAMMVDSEDMIHANATAMQVSIDEAREFSGRVSTESGAVQAIYRI</sequence>
<evidence type="ECO:0000256" key="2">
    <source>
        <dbReference type="ARBA" id="ARBA00022670"/>
    </source>
</evidence>
<dbReference type="EMBL" id="BMGH01000001">
    <property type="protein sequence ID" value="GGD12103.1"/>
    <property type="molecule type" value="Genomic_DNA"/>
</dbReference>
<organism evidence="6 7">
    <name type="scientific">Aquisalinus flavus</name>
    <dbReference type="NCBI Taxonomy" id="1526572"/>
    <lineage>
        <taxon>Bacteria</taxon>
        <taxon>Pseudomonadati</taxon>
        <taxon>Pseudomonadota</taxon>
        <taxon>Alphaproteobacteria</taxon>
        <taxon>Parvularculales</taxon>
        <taxon>Parvularculaceae</taxon>
        <taxon>Aquisalinus</taxon>
    </lineage>
</organism>
<dbReference type="Gene3D" id="3.90.1720.10">
    <property type="entry name" value="endopeptidase domain like (from Nostoc punctiforme)"/>
    <property type="match status" value="1"/>
</dbReference>
<dbReference type="PROSITE" id="PS51935">
    <property type="entry name" value="NLPC_P60"/>
    <property type="match status" value="1"/>
</dbReference>
<keyword evidence="3" id="KW-0378">Hydrolase</keyword>
<dbReference type="InterPro" id="IPR041382">
    <property type="entry name" value="SH3_16"/>
</dbReference>
<comment type="similarity">
    <text evidence="1">Belongs to the peptidase C40 family.</text>
</comment>
<reference evidence="6" key="1">
    <citation type="journal article" date="2014" name="Int. J. Syst. Evol. Microbiol.">
        <title>Complete genome sequence of Corynebacterium casei LMG S-19264T (=DSM 44701T), isolated from a smear-ripened cheese.</title>
        <authorList>
            <consortium name="US DOE Joint Genome Institute (JGI-PGF)"/>
            <person name="Walter F."/>
            <person name="Albersmeier A."/>
            <person name="Kalinowski J."/>
            <person name="Ruckert C."/>
        </authorList>
    </citation>
    <scope>NUCLEOTIDE SEQUENCE</scope>
    <source>
        <strain evidence="6">CGMCC 1.12921</strain>
    </source>
</reference>